<feature type="compositionally biased region" description="Polar residues" evidence="6">
    <location>
        <begin position="434"/>
        <end position="448"/>
    </location>
</feature>
<feature type="compositionally biased region" description="Low complexity" evidence="6">
    <location>
        <begin position="984"/>
        <end position="1002"/>
    </location>
</feature>
<evidence type="ECO:0000256" key="1">
    <source>
        <dbReference type="ARBA" id="ARBA00022468"/>
    </source>
</evidence>
<feature type="compositionally biased region" description="Polar residues" evidence="6">
    <location>
        <begin position="341"/>
        <end position="350"/>
    </location>
</feature>
<feature type="compositionally biased region" description="Polar residues" evidence="6">
    <location>
        <begin position="534"/>
        <end position="548"/>
    </location>
</feature>
<dbReference type="SMART" id="SM00324">
    <property type="entry name" value="RhoGAP"/>
    <property type="match status" value="1"/>
</dbReference>
<feature type="compositionally biased region" description="Basic and acidic residues" evidence="6">
    <location>
        <begin position="191"/>
        <end position="200"/>
    </location>
</feature>
<feature type="region of interest" description="Disordered" evidence="6">
    <location>
        <begin position="138"/>
        <end position="231"/>
    </location>
</feature>
<evidence type="ECO:0000256" key="6">
    <source>
        <dbReference type="SAM" id="MobiDB-lite"/>
    </source>
</evidence>
<sequence length="1236" mass="133636">MAALDEYLDNTMEADDIFPCKGCGEILEEGKAFELAGHRWHLNCFRCNSCGTLLDSDANLLLLGDGSLICNNCTYSCSACGNKIEDLAILTGEQAFCATCFRCRNCKRKIENLRYARTSQGIFCMSCHESLMARRRKKHKAAAQAKAREKDGSPMITDKSLPALPPSTPTELSPRPRVPYPQPSSLSSSMRPDRSPERSSTEVTSSNTRDSLTGTKPSLTLPSSNYRNNRNSSVFNNNIDIGASDSESFFIPVALDPSPGLSVTPRSVSDSLSDVKKGKERSDYFSETKSGDSQASTPHIAFQEKGIPPGSTSTPDYDSSGTTSKDLLSRKPSKSSRTDRSVLSSGTSSAGEDHKHEFKLQEAPKSKKVTANSRANSQANNSLGNALEFDTPKASRRDKENNASPPVSTSASSIGGRSSQDRHTQDENEYPDSSGLTTPTSRPSQSSDQHVRSGPIARKELPTSARTINGKPISSPLGKASPADEIPQPTLAPPPVPRPAMQEHKLSDTYMQPRAPPQPPSAPAPPPGPFQTPSKESVVSTTVSGSDPQSPPKGPSPKLPRWSAGGDFSMDEDMARILGTDESSSSILRRVSNAVRHGRNSSAESSNFNHGNGISPRGHNRSVSETTRATASPRWPKTPIVEDSGAHDISSPISLAGGATGEDPALLKRRLRNSEQRVAELERQFGAEKDLKSLNKKLLEKRRTVSVLDTQAEIMIRQLEVLAGYVERAKTTKQPIDAKELEDSAIKDFVQRLNELQKTMAVTIEQLHSERDALVEEKNQAVADRDRALLEFEQLSSKNAQLADMNNDLTHQIQERFKSQIGTTEQVKSPNGLGIYHSHKGPSISSMNLDTASIQTSTNATLIGTDGEEPIVESGPTVVNIRKGQVRKFNWKKGSKTVAQNLTKGVNRAVGAFQNDREQQRGGPYQGLTGDSIGLPYNMTVASVDSPAAFGAQTAQQIRPGEFGSTGSGVGGANSGGVGGRGISGPISGPMGPGAVPGSAGGPNNANGGFGFFSKKSGVPKSGTATSLMNKEGPPVAEAPSTLFGSDLVERADYERRQIPSVVTRCIEEVELRGMDIEGIYRKTGGNSQVKAIQEGFEKQEDYDISDPGLDITAVTSVLKQYFRKLPNPLLTFEVYDGVLESINIADSTERCAHLRKTFNMLPAKHRDCLEFLMFHLARVANRERENLMSPKNLAVVFAPTILHTQNLEREMSDMHSKNLSIQFVIENSHTIFSEA</sequence>
<reference evidence="9 10" key="1">
    <citation type="journal article" date="2024" name="IMA Fungus">
        <title>IMA Genome - F19 : A genome assembly and annotation guide to empower mycologists, including annotated draft genome sequences of Ceratocystis pirilliformis, Diaporthe australafricana, Fusarium ophioides, Paecilomyces lecythidis, and Sporothrix stenoceras.</title>
        <authorList>
            <person name="Aylward J."/>
            <person name="Wilson A.M."/>
            <person name="Visagie C.M."/>
            <person name="Spraker J."/>
            <person name="Barnes I."/>
            <person name="Buitendag C."/>
            <person name="Ceriani C."/>
            <person name="Del Mar Angel L."/>
            <person name="du Plessis D."/>
            <person name="Fuchs T."/>
            <person name="Gasser K."/>
            <person name="Kramer D."/>
            <person name="Li W."/>
            <person name="Munsamy K."/>
            <person name="Piso A."/>
            <person name="Price J.L."/>
            <person name="Sonnekus B."/>
            <person name="Thomas C."/>
            <person name="van der Nest A."/>
            <person name="van Dijk A."/>
            <person name="van Heerden A."/>
            <person name="van Vuuren N."/>
            <person name="Yilmaz N."/>
            <person name="Duong T.A."/>
            <person name="van der Merwe N.A."/>
            <person name="Wingfield M.J."/>
            <person name="Wingfield B.D."/>
        </authorList>
    </citation>
    <scope>NUCLEOTIDE SEQUENCE [LARGE SCALE GENOMIC DNA]</scope>
    <source>
        <strain evidence="9 10">CMW 5346</strain>
    </source>
</reference>
<name>A0ABR3ZR31_9PEZI</name>
<feature type="compositionally biased region" description="Basic and acidic residues" evidence="6">
    <location>
        <begin position="351"/>
        <end position="365"/>
    </location>
</feature>
<keyword evidence="3 4" id="KW-0862">Zinc</keyword>
<dbReference type="PROSITE" id="PS50238">
    <property type="entry name" value="RHOGAP"/>
    <property type="match status" value="1"/>
</dbReference>
<feature type="domain" description="Rho-GAP" evidence="8">
    <location>
        <begin position="1046"/>
        <end position="1233"/>
    </location>
</feature>
<dbReference type="InterPro" id="IPR000198">
    <property type="entry name" value="RhoGAP_dom"/>
</dbReference>
<accession>A0ABR3ZR31</accession>
<dbReference type="Proteomes" id="UP001583186">
    <property type="component" value="Unassembled WGS sequence"/>
</dbReference>
<gene>
    <name evidence="9" type="primary">RGA2</name>
    <name evidence="9" type="ORF">Sste5346_000977</name>
</gene>
<feature type="compositionally biased region" description="Basic and acidic residues" evidence="6">
    <location>
        <begin position="273"/>
        <end position="290"/>
    </location>
</feature>
<dbReference type="Gene3D" id="1.10.555.10">
    <property type="entry name" value="Rho GTPase activation protein"/>
    <property type="match status" value="1"/>
</dbReference>
<feature type="compositionally biased region" description="Pro residues" evidence="6">
    <location>
        <begin position="549"/>
        <end position="558"/>
    </location>
</feature>
<feature type="compositionally biased region" description="Polar residues" evidence="6">
    <location>
        <begin position="621"/>
        <end position="630"/>
    </location>
</feature>
<comment type="caution">
    <text evidence="9">The sequence shown here is derived from an EMBL/GenBank/DDBJ whole genome shotgun (WGS) entry which is preliminary data.</text>
</comment>
<dbReference type="PROSITE" id="PS00478">
    <property type="entry name" value="LIM_DOMAIN_1"/>
    <property type="match status" value="1"/>
</dbReference>
<evidence type="ECO:0000313" key="10">
    <source>
        <dbReference type="Proteomes" id="UP001583186"/>
    </source>
</evidence>
<keyword evidence="1" id="KW-0343">GTPase activation</keyword>
<dbReference type="Pfam" id="PF00412">
    <property type="entry name" value="LIM"/>
    <property type="match status" value="1"/>
</dbReference>
<dbReference type="InterPro" id="IPR008936">
    <property type="entry name" value="Rho_GTPase_activation_prot"/>
</dbReference>
<evidence type="ECO:0000256" key="3">
    <source>
        <dbReference type="ARBA" id="ARBA00022833"/>
    </source>
</evidence>
<dbReference type="PROSITE" id="PS50023">
    <property type="entry name" value="LIM_DOMAIN_2"/>
    <property type="match status" value="1"/>
</dbReference>
<keyword evidence="5" id="KW-0175">Coiled coil</keyword>
<feature type="region of interest" description="Disordered" evidence="6">
    <location>
        <begin position="257"/>
        <end position="568"/>
    </location>
</feature>
<feature type="compositionally biased region" description="Basic and acidic residues" evidence="6">
    <location>
        <begin position="390"/>
        <end position="401"/>
    </location>
</feature>
<evidence type="ECO:0000259" key="8">
    <source>
        <dbReference type="PROSITE" id="PS50238"/>
    </source>
</evidence>
<feature type="compositionally biased region" description="Low complexity" evidence="6">
    <location>
        <begin position="371"/>
        <end position="382"/>
    </location>
</feature>
<dbReference type="InterPro" id="IPR001781">
    <property type="entry name" value="Znf_LIM"/>
</dbReference>
<evidence type="ECO:0000256" key="5">
    <source>
        <dbReference type="SAM" id="Coils"/>
    </source>
</evidence>
<dbReference type="PANTHER" id="PTHR23176">
    <property type="entry name" value="RHO/RAC/CDC GTPASE-ACTIVATING PROTEIN"/>
    <property type="match status" value="1"/>
</dbReference>
<keyword evidence="4" id="KW-0440">LIM domain</keyword>
<protein>
    <submittedName>
        <fullName evidence="9">Rho-type gtpase-activating protein</fullName>
    </submittedName>
</protein>
<feature type="region of interest" description="Disordered" evidence="6">
    <location>
        <begin position="1021"/>
        <end position="1042"/>
    </location>
</feature>
<keyword evidence="2 4" id="KW-0479">Metal-binding</keyword>
<proteinExistence type="predicted"/>
<evidence type="ECO:0000256" key="2">
    <source>
        <dbReference type="ARBA" id="ARBA00022723"/>
    </source>
</evidence>
<evidence type="ECO:0000259" key="7">
    <source>
        <dbReference type="PROSITE" id="PS50023"/>
    </source>
</evidence>
<feature type="domain" description="LIM zinc-binding" evidence="7">
    <location>
        <begin position="18"/>
        <end position="80"/>
    </location>
</feature>
<feature type="compositionally biased region" description="Low complexity" evidence="6">
    <location>
        <begin position="408"/>
        <end position="418"/>
    </location>
</feature>
<dbReference type="PANTHER" id="PTHR23176:SF128">
    <property type="entry name" value="RHO GTPASE-ACTIVATING PROTEIN RGD1"/>
    <property type="match status" value="1"/>
</dbReference>
<dbReference type="Gene3D" id="2.10.110.10">
    <property type="entry name" value="Cysteine Rich Protein"/>
    <property type="match status" value="2"/>
</dbReference>
<dbReference type="SMART" id="SM00132">
    <property type="entry name" value="LIM"/>
    <property type="match status" value="2"/>
</dbReference>
<dbReference type="SUPFAM" id="SSF48350">
    <property type="entry name" value="GTPase activation domain, GAP"/>
    <property type="match status" value="1"/>
</dbReference>
<dbReference type="Pfam" id="PF00620">
    <property type="entry name" value="RhoGAP"/>
    <property type="match status" value="1"/>
</dbReference>
<feature type="coiled-coil region" evidence="5">
    <location>
        <begin position="664"/>
        <end position="691"/>
    </location>
</feature>
<feature type="region of interest" description="Disordered" evidence="6">
    <location>
        <begin position="594"/>
        <end position="661"/>
    </location>
</feature>
<keyword evidence="10" id="KW-1185">Reference proteome</keyword>
<dbReference type="InterPro" id="IPR050729">
    <property type="entry name" value="Rho-GAP"/>
</dbReference>
<dbReference type="EMBL" id="JAWCUI010000004">
    <property type="protein sequence ID" value="KAL1902535.1"/>
    <property type="molecule type" value="Genomic_DNA"/>
</dbReference>
<organism evidence="9 10">
    <name type="scientific">Sporothrix stenoceras</name>
    <dbReference type="NCBI Taxonomy" id="5173"/>
    <lineage>
        <taxon>Eukaryota</taxon>
        <taxon>Fungi</taxon>
        <taxon>Dikarya</taxon>
        <taxon>Ascomycota</taxon>
        <taxon>Pezizomycotina</taxon>
        <taxon>Sordariomycetes</taxon>
        <taxon>Sordariomycetidae</taxon>
        <taxon>Ophiostomatales</taxon>
        <taxon>Ophiostomataceae</taxon>
        <taxon>Sporothrix</taxon>
    </lineage>
</organism>
<dbReference type="CDD" id="cd00159">
    <property type="entry name" value="RhoGAP"/>
    <property type="match status" value="1"/>
</dbReference>
<dbReference type="CDD" id="cd09395">
    <property type="entry name" value="LIM2_Rga"/>
    <property type="match status" value="1"/>
</dbReference>
<evidence type="ECO:0000313" key="9">
    <source>
        <dbReference type="EMBL" id="KAL1902535.1"/>
    </source>
</evidence>
<feature type="compositionally biased region" description="Gly residues" evidence="6">
    <location>
        <begin position="964"/>
        <end position="983"/>
    </location>
</feature>
<evidence type="ECO:0000256" key="4">
    <source>
        <dbReference type="PROSITE-ProRule" id="PRU00125"/>
    </source>
</evidence>
<feature type="region of interest" description="Disordered" evidence="6">
    <location>
        <begin position="960"/>
        <end position="1002"/>
    </location>
</feature>
<feature type="compositionally biased region" description="Polar residues" evidence="6">
    <location>
        <begin position="201"/>
        <end position="222"/>
    </location>
</feature>
<dbReference type="CDD" id="cd09394">
    <property type="entry name" value="LIM1_Rga"/>
    <property type="match status" value="1"/>
</dbReference>
<feature type="compositionally biased region" description="Polar residues" evidence="6">
    <location>
        <begin position="600"/>
        <end position="612"/>
    </location>
</feature>
<feature type="compositionally biased region" description="Polar residues" evidence="6">
    <location>
        <begin position="310"/>
        <end position="326"/>
    </location>
</feature>
<feature type="compositionally biased region" description="Pro residues" evidence="6">
    <location>
        <begin position="514"/>
        <end position="530"/>
    </location>
</feature>